<dbReference type="AlphaFoldDB" id="A0A1U7LLJ7"/>
<dbReference type="GO" id="GO:0010468">
    <property type="term" value="P:regulation of gene expression"/>
    <property type="evidence" value="ECO:0007669"/>
    <property type="project" value="UniProtKB-ARBA"/>
</dbReference>
<evidence type="ECO:0000313" key="8">
    <source>
        <dbReference type="Proteomes" id="UP000186594"/>
    </source>
</evidence>
<reference evidence="7 8" key="1">
    <citation type="submission" date="2016-04" db="EMBL/GenBank/DDBJ databases">
        <title>Evolutionary innovation and constraint leading to complex multicellularity in the Ascomycota.</title>
        <authorList>
            <person name="Cisse O."/>
            <person name="Nguyen A."/>
            <person name="Hewitt D.A."/>
            <person name="Jedd G."/>
            <person name="Stajich J.E."/>
        </authorList>
    </citation>
    <scope>NUCLEOTIDE SEQUENCE [LARGE SCALE GENOMIC DNA]</scope>
    <source>
        <strain evidence="7 8">DAH-3</strain>
    </source>
</reference>
<evidence type="ECO:0000256" key="4">
    <source>
        <dbReference type="ARBA" id="ARBA00023163"/>
    </source>
</evidence>
<protein>
    <submittedName>
        <fullName evidence="7">Transcriptional regulatory protein dep1</fullName>
    </submittedName>
</protein>
<feature type="compositionally biased region" description="Acidic residues" evidence="6">
    <location>
        <begin position="90"/>
        <end position="107"/>
    </location>
</feature>
<dbReference type="Proteomes" id="UP000186594">
    <property type="component" value="Unassembled WGS sequence"/>
</dbReference>
<keyword evidence="4" id="KW-0804">Transcription</keyword>
<dbReference type="STRING" id="1198029.A0A1U7LLJ7"/>
<dbReference type="Gene3D" id="1.20.5.1500">
    <property type="match status" value="1"/>
</dbReference>
<sequence>MPLHSHYDLSPGKQADSVSDSGTAPAPDAEGVSLLLDLATAAPHPSLGEEIEEEEIKEEDSSDLSDLSASDIDDEFKNRKRTIEKPIQDEKEESIEDEPVPEEEETDDRTAKRKEAMSSLNEIEVIFAKLRDQIFDEKIAEIDREENLLLDHTHPELLVQTELFSKLRDERIRLAGKVRDYRLAEALLWKQSRIRQIHSEFLMRRHYIRKTVEGRIPSRGFQLNREKRELDQKAQHYAFALPNSRAEIAKIYASQFLEINQLTGLKMYFGMPSAPEMKSLPREDIEGDLKKVREGIGEGRKNRRGMGLGSMMN</sequence>
<keyword evidence="5" id="KW-0539">Nucleus</keyword>
<comment type="subcellular location">
    <subcellularLocation>
        <location evidence="1">Nucleus</location>
    </subcellularLocation>
</comment>
<accession>A0A1U7LLJ7</accession>
<dbReference type="SMART" id="SM01401">
    <property type="entry name" value="Sds3"/>
    <property type="match status" value="1"/>
</dbReference>
<feature type="compositionally biased region" description="Basic and acidic residues" evidence="6">
    <location>
        <begin position="75"/>
        <end position="89"/>
    </location>
</feature>
<dbReference type="PANTHER" id="PTHR21964">
    <property type="entry name" value="BREAST CANCER METASTASIS-SUPPRESSOR 1"/>
    <property type="match status" value="1"/>
</dbReference>
<comment type="caution">
    <text evidence="7">The sequence shown here is derived from an EMBL/GenBank/DDBJ whole genome shotgun (WGS) entry which is preliminary data.</text>
</comment>
<evidence type="ECO:0000256" key="3">
    <source>
        <dbReference type="ARBA" id="ARBA00023015"/>
    </source>
</evidence>
<dbReference type="GO" id="GO:0005654">
    <property type="term" value="C:nucleoplasm"/>
    <property type="evidence" value="ECO:0007669"/>
    <property type="project" value="UniProtKB-ARBA"/>
</dbReference>
<name>A0A1U7LLJ7_NEOID</name>
<dbReference type="Pfam" id="PF08598">
    <property type="entry name" value="Sds3"/>
    <property type="match status" value="1"/>
</dbReference>
<dbReference type="OrthoDB" id="20886at2759"/>
<dbReference type="InterPro" id="IPR013907">
    <property type="entry name" value="Sds3"/>
</dbReference>
<proteinExistence type="predicted"/>
<evidence type="ECO:0000256" key="5">
    <source>
        <dbReference type="ARBA" id="ARBA00023242"/>
    </source>
</evidence>
<gene>
    <name evidence="7" type="ORF">NEOLI_001972</name>
</gene>
<feature type="compositionally biased region" description="Acidic residues" evidence="6">
    <location>
        <begin position="49"/>
        <end position="63"/>
    </location>
</feature>
<dbReference type="EMBL" id="LXFE01001575">
    <property type="protein sequence ID" value="OLL23463.1"/>
    <property type="molecule type" value="Genomic_DNA"/>
</dbReference>
<organism evidence="7 8">
    <name type="scientific">Neolecta irregularis (strain DAH-3)</name>
    <dbReference type="NCBI Taxonomy" id="1198029"/>
    <lineage>
        <taxon>Eukaryota</taxon>
        <taxon>Fungi</taxon>
        <taxon>Dikarya</taxon>
        <taxon>Ascomycota</taxon>
        <taxon>Taphrinomycotina</taxon>
        <taxon>Neolectales</taxon>
        <taxon>Neolectaceae</taxon>
        <taxon>Neolecta</taxon>
    </lineage>
</organism>
<keyword evidence="2" id="KW-0678">Repressor</keyword>
<evidence type="ECO:0000256" key="2">
    <source>
        <dbReference type="ARBA" id="ARBA00022491"/>
    </source>
</evidence>
<keyword evidence="8" id="KW-1185">Reference proteome</keyword>
<evidence type="ECO:0000256" key="1">
    <source>
        <dbReference type="ARBA" id="ARBA00004123"/>
    </source>
</evidence>
<keyword evidence="3" id="KW-0805">Transcription regulation</keyword>
<evidence type="ECO:0000256" key="6">
    <source>
        <dbReference type="SAM" id="MobiDB-lite"/>
    </source>
</evidence>
<feature type="region of interest" description="Disordered" evidence="6">
    <location>
        <begin position="1"/>
        <end position="115"/>
    </location>
</feature>
<evidence type="ECO:0000313" key="7">
    <source>
        <dbReference type="EMBL" id="OLL23463.1"/>
    </source>
</evidence>